<protein>
    <recommendedName>
        <fullName evidence="4">Phosphoesterase</fullName>
        <ecNumber evidence="4">3.1.4.-</ecNumber>
    </recommendedName>
</protein>
<dbReference type="RefSeq" id="WP_366924069.1">
    <property type="nucleotide sequence ID" value="NZ_CP121694.1"/>
</dbReference>
<dbReference type="KEGG" id="dbc:MFMK1_001012"/>
<evidence type="ECO:0000313" key="6">
    <source>
        <dbReference type="EMBL" id="WRO21216.1"/>
    </source>
</evidence>
<proteinExistence type="inferred from homology"/>
<evidence type="ECO:0000256" key="2">
    <source>
        <dbReference type="ARBA" id="ARBA00022723"/>
    </source>
</evidence>
<evidence type="ECO:0000256" key="1">
    <source>
        <dbReference type="ARBA" id="ARBA00008950"/>
    </source>
</evidence>
<keyword evidence="3" id="KW-0378">Hydrolase</keyword>
<dbReference type="InterPro" id="IPR029052">
    <property type="entry name" value="Metallo-depent_PP-like"/>
</dbReference>
<dbReference type="Gene3D" id="3.60.21.10">
    <property type="match status" value="1"/>
</dbReference>
<dbReference type="CDD" id="cd00841">
    <property type="entry name" value="MPP_YfcE"/>
    <property type="match status" value="1"/>
</dbReference>
<keyword evidence="2 4" id="KW-0479">Metal-binding</keyword>
<comment type="similarity">
    <text evidence="1 4">Belongs to the metallophosphoesterase superfamily. YfcE family.</text>
</comment>
<dbReference type="Proteomes" id="UP001329915">
    <property type="component" value="Chromosome"/>
</dbReference>
<feature type="domain" description="Calcineurin-like phosphoesterase" evidence="5">
    <location>
        <begin position="1"/>
        <end position="145"/>
    </location>
</feature>
<dbReference type="InterPro" id="IPR024654">
    <property type="entry name" value="Calcineurin-like_PHP_lpxH"/>
</dbReference>
<comment type="cofactor">
    <cofactor evidence="4">
        <name>a divalent metal cation</name>
        <dbReference type="ChEBI" id="CHEBI:60240"/>
    </cofactor>
</comment>
<dbReference type="NCBIfam" id="TIGR00040">
    <property type="entry name" value="yfcE"/>
    <property type="match status" value="1"/>
</dbReference>
<organism evidence="6 7">
    <name type="scientific">Metallumcola ferriviriculae</name>
    <dbReference type="NCBI Taxonomy" id="3039180"/>
    <lineage>
        <taxon>Bacteria</taxon>
        <taxon>Bacillati</taxon>
        <taxon>Bacillota</taxon>
        <taxon>Clostridia</taxon>
        <taxon>Neomoorellales</taxon>
        <taxon>Desulfitibacteraceae</taxon>
        <taxon>Metallumcola</taxon>
    </lineage>
</organism>
<gene>
    <name evidence="6" type="ORF">MFMK1_001012</name>
</gene>
<dbReference type="PANTHER" id="PTHR11124">
    <property type="entry name" value="VACUOLAR SORTING PROTEIN VPS29"/>
    <property type="match status" value="1"/>
</dbReference>
<dbReference type="InterPro" id="IPR020935">
    <property type="entry name" value="PdiEstase_YfcE_CS"/>
</dbReference>
<dbReference type="GO" id="GO:0016787">
    <property type="term" value="F:hydrolase activity"/>
    <property type="evidence" value="ECO:0007669"/>
    <property type="project" value="UniProtKB-UniRule"/>
</dbReference>
<dbReference type="SUPFAM" id="SSF56300">
    <property type="entry name" value="Metallo-dependent phosphatases"/>
    <property type="match status" value="1"/>
</dbReference>
<dbReference type="PROSITE" id="PS01269">
    <property type="entry name" value="UPF0025"/>
    <property type="match status" value="1"/>
</dbReference>
<dbReference type="AlphaFoldDB" id="A0AAU0ULZ5"/>
<evidence type="ECO:0000259" key="5">
    <source>
        <dbReference type="Pfam" id="PF12850"/>
    </source>
</evidence>
<name>A0AAU0ULZ5_9FIRM</name>
<keyword evidence="7" id="KW-1185">Reference proteome</keyword>
<dbReference type="InterPro" id="IPR000979">
    <property type="entry name" value="Phosphodiesterase_MJ0936/Vps29"/>
</dbReference>
<evidence type="ECO:0000256" key="4">
    <source>
        <dbReference type="RuleBase" id="RU362039"/>
    </source>
</evidence>
<accession>A0AAU0ULZ5</accession>
<evidence type="ECO:0000313" key="7">
    <source>
        <dbReference type="Proteomes" id="UP001329915"/>
    </source>
</evidence>
<dbReference type="Pfam" id="PF12850">
    <property type="entry name" value="Metallophos_2"/>
    <property type="match status" value="1"/>
</dbReference>
<dbReference type="EMBL" id="CP121694">
    <property type="protein sequence ID" value="WRO21216.1"/>
    <property type="molecule type" value="Genomic_DNA"/>
</dbReference>
<dbReference type="GO" id="GO:0046872">
    <property type="term" value="F:metal ion binding"/>
    <property type="evidence" value="ECO:0007669"/>
    <property type="project" value="UniProtKB-KW"/>
</dbReference>
<sequence length="158" mass="17421">MRLGVVSDSHRYLVSLEYAVKQMGKIDMLLHAGDLYSDAEHIEGLIGVPVIAVAGNCDYINAPSEREITIAGKKIFLVHGHKFGVKLGIERIGYYAEEKGYDVVIFGHTHTPLVTKWGETLLLNPGSVGLPRGTNQRTFGIIELRAQELQGRILPLVE</sequence>
<reference evidence="6 7" key="1">
    <citation type="submission" date="2023-04" db="EMBL/GenBank/DDBJ databases">
        <authorList>
            <person name="Hsu D."/>
        </authorList>
    </citation>
    <scope>NUCLEOTIDE SEQUENCE [LARGE SCALE GENOMIC DNA]</scope>
    <source>
        <strain evidence="6 7">MK1</strain>
    </source>
</reference>
<evidence type="ECO:0000256" key="3">
    <source>
        <dbReference type="ARBA" id="ARBA00022801"/>
    </source>
</evidence>
<dbReference type="InterPro" id="IPR041802">
    <property type="entry name" value="MPP_YfcE"/>
</dbReference>
<dbReference type="EC" id="3.1.4.-" evidence="4"/>